<dbReference type="InterPro" id="IPR008995">
    <property type="entry name" value="Mo/tungstate-bd_C_term_dom"/>
</dbReference>
<evidence type="ECO:0000256" key="1">
    <source>
        <dbReference type="ARBA" id="ARBA00022448"/>
    </source>
</evidence>
<dbReference type="PROSITE" id="PS50893">
    <property type="entry name" value="ABC_TRANSPORTER_2"/>
    <property type="match status" value="1"/>
</dbReference>
<proteinExistence type="predicted"/>
<accession>A0A965GDH1</accession>
<keyword evidence="2" id="KW-0547">Nucleotide-binding</keyword>
<dbReference type="GO" id="GO:0005524">
    <property type="term" value="F:ATP binding"/>
    <property type="evidence" value="ECO:0007669"/>
    <property type="project" value="UniProtKB-KW"/>
</dbReference>
<dbReference type="PANTHER" id="PTHR42781:SF4">
    <property type="entry name" value="SPERMIDINE_PUTRESCINE IMPORT ATP-BINDING PROTEIN POTA"/>
    <property type="match status" value="1"/>
</dbReference>
<dbReference type="GO" id="GO:0016887">
    <property type="term" value="F:ATP hydrolysis activity"/>
    <property type="evidence" value="ECO:0007669"/>
    <property type="project" value="InterPro"/>
</dbReference>
<dbReference type="AlphaFoldDB" id="A0A965GDH1"/>
<dbReference type="InterPro" id="IPR017871">
    <property type="entry name" value="ABC_transporter-like_CS"/>
</dbReference>
<dbReference type="SUPFAM" id="SSF52540">
    <property type="entry name" value="P-loop containing nucleoside triphosphate hydrolases"/>
    <property type="match status" value="1"/>
</dbReference>
<dbReference type="PROSITE" id="PS00211">
    <property type="entry name" value="ABC_TRANSPORTER_1"/>
    <property type="match status" value="1"/>
</dbReference>
<dbReference type="SMART" id="SM00382">
    <property type="entry name" value="AAA"/>
    <property type="match status" value="1"/>
</dbReference>
<reference evidence="5" key="1">
    <citation type="submission" date="2018-10" db="EMBL/GenBank/DDBJ databases">
        <title>Iterative Subtractive Binning of Freshwater Chronoseries Metagenomes Recovers Nearly Complete Genomes from over Four Hundred Novel Species.</title>
        <authorList>
            <person name="Rodriguez-R L.M."/>
            <person name="Tsementzi D."/>
            <person name="Luo C."/>
            <person name="Konstantinidis K.T."/>
        </authorList>
    </citation>
    <scope>NUCLEOTIDE SEQUENCE</scope>
    <source>
        <strain evidence="5">WB5_2A_028</strain>
    </source>
</reference>
<dbReference type="Pfam" id="PF08402">
    <property type="entry name" value="TOBE_2"/>
    <property type="match status" value="1"/>
</dbReference>
<evidence type="ECO:0000256" key="2">
    <source>
        <dbReference type="ARBA" id="ARBA00022741"/>
    </source>
</evidence>
<dbReference type="InterPro" id="IPR050093">
    <property type="entry name" value="ABC_SmlMolc_Importer"/>
</dbReference>
<dbReference type="GO" id="GO:0015697">
    <property type="term" value="P:quaternary ammonium group transport"/>
    <property type="evidence" value="ECO:0007669"/>
    <property type="project" value="UniProtKB-ARBA"/>
</dbReference>
<dbReference type="Gene3D" id="2.40.50.100">
    <property type="match status" value="1"/>
</dbReference>
<dbReference type="EMBL" id="RFXN01000036">
    <property type="protein sequence ID" value="NBR93919.1"/>
    <property type="molecule type" value="Genomic_DNA"/>
</dbReference>
<dbReference type="PANTHER" id="PTHR42781">
    <property type="entry name" value="SPERMIDINE/PUTRESCINE IMPORT ATP-BINDING PROTEIN POTA"/>
    <property type="match status" value="1"/>
</dbReference>
<feature type="domain" description="ABC transporter" evidence="4">
    <location>
        <begin position="6"/>
        <end position="236"/>
    </location>
</feature>
<evidence type="ECO:0000313" key="6">
    <source>
        <dbReference type="Proteomes" id="UP000740727"/>
    </source>
</evidence>
<dbReference type="InterPro" id="IPR027417">
    <property type="entry name" value="P-loop_NTPase"/>
</dbReference>
<evidence type="ECO:0000259" key="4">
    <source>
        <dbReference type="PROSITE" id="PS50893"/>
    </source>
</evidence>
<keyword evidence="1" id="KW-0813">Transport</keyword>
<dbReference type="InterPro" id="IPR003593">
    <property type="entry name" value="AAA+_ATPase"/>
</dbReference>
<organism evidence="5 6">
    <name type="scientific">Candidatus Fonsibacter lacus</name>
    <dbReference type="NCBI Taxonomy" id="2576439"/>
    <lineage>
        <taxon>Bacteria</taxon>
        <taxon>Pseudomonadati</taxon>
        <taxon>Pseudomonadota</taxon>
        <taxon>Alphaproteobacteria</taxon>
        <taxon>Candidatus Pelagibacterales</taxon>
        <taxon>Candidatus Pelagibacterales incertae sedis</taxon>
        <taxon>Candidatus Fonsibacter</taxon>
    </lineage>
</organism>
<name>A0A965GDH1_9PROT</name>
<evidence type="ECO:0000313" key="5">
    <source>
        <dbReference type="EMBL" id="NBR93919.1"/>
    </source>
</evidence>
<sequence>MSSKNLMIEKVSKRFGNVQALDNFSLTVGVGELVALLGPSGCGKTTALRIVAGLEQEDSGHVFVGDKNISAIPAHKRNMGMVFQAYSLFPNLSVEENVAFGLHMRKVDKSKRLKKAAELLELVGLSTQGKRFTYQLSGGQQQRVALARALAFEPEILLLDEPLSALDAQVRVNLREEIRRLQLSLGTTTLFVTHDQEEALAISDRIGVMSHGKLEQIDTPDSLYNEPASPFVAAFIGTMNRIPARVDNGLVEIFGRQLRASTNQTRTGEVLALLRPESITVTAQHGNEATNNAVVINRSFMGPSSRIACRTNSGLLVEALVSSSTTGDIHPGQTVRLDVTATEVMVTHE</sequence>
<dbReference type="FunFam" id="3.40.50.300:FF:000425">
    <property type="entry name" value="Probable ABC transporter, ATP-binding subunit"/>
    <property type="match status" value="1"/>
</dbReference>
<dbReference type="GO" id="GO:0043190">
    <property type="term" value="C:ATP-binding cassette (ABC) transporter complex"/>
    <property type="evidence" value="ECO:0007669"/>
    <property type="project" value="InterPro"/>
</dbReference>
<dbReference type="Proteomes" id="UP000740727">
    <property type="component" value="Unassembled WGS sequence"/>
</dbReference>
<dbReference type="InterPro" id="IPR013611">
    <property type="entry name" value="Transp-assoc_OB_typ2"/>
</dbReference>
<dbReference type="Gene3D" id="3.40.50.300">
    <property type="entry name" value="P-loop containing nucleotide triphosphate hydrolases"/>
    <property type="match status" value="1"/>
</dbReference>
<keyword evidence="3 5" id="KW-0067">ATP-binding</keyword>
<dbReference type="InterPro" id="IPR003439">
    <property type="entry name" value="ABC_transporter-like_ATP-bd"/>
</dbReference>
<comment type="caution">
    <text evidence="5">The sequence shown here is derived from an EMBL/GenBank/DDBJ whole genome shotgun (WGS) entry which is preliminary data.</text>
</comment>
<dbReference type="GO" id="GO:0022857">
    <property type="term" value="F:transmembrane transporter activity"/>
    <property type="evidence" value="ECO:0007669"/>
    <property type="project" value="InterPro"/>
</dbReference>
<protein>
    <submittedName>
        <fullName evidence="5">ABC transporter ATP-binding protein</fullName>
    </submittedName>
</protein>
<evidence type="ECO:0000256" key="3">
    <source>
        <dbReference type="ARBA" id="ARBA00022840"/>
    </source>
</evidence>
<dbReference type="SUPFAM" id="SSF50331">
    <property type="entry name" value="MOP-like"/>
    <property type="match status" value="1"/>
</dbReference>
<dbReference type="Pfam" id="PF00005">
    <property type="entry name" value="ABC_tran"/>
    <property type="match status" value="1"/>
</dbReference>
<gene>
    <name evidence="5" type="ORF">EBT44_03655</name>
</gene>